<dbReference type="AlphaFoldDB" id="A0AAJ0FBC2"/>
<evidence type="ECO:0000313" key="5">
    <source>
        <dbReference type="Proteomes" id="UP001239445"/>
    </source>
</evidence>
<protein>
    <recommendedName>
        <fullName evidence="2">Altered inheritance of mitochondria protein 32</fullName>
    </recommendedName>
</protein>
<dbReference type="Gene3D" id="3.40.30.10">
    <property type="entry name" value="Glutaredoxin"/>
    <property type="match status" value="1"/>
</dbReference>
<feature type="region of interest" description="Disordered" evidence="3">
    <location>
        <begin position="17"/>
        <end position="37"/>
    </location>
</feature>
<comment type="caution">
    <text evidence="4">The sequence shown here is derived from an EMBL/GenBank/DDBJ whole genome shotgun (WGS) entry which is preliminary data.</text>
</comment>
<comment type="similarity">
    <text evidence="1">Belongs to the AIM32 family.</text>
</comment>
<dbReference type="InterPro" id="IPR009737">
    <property type="entry name" value="Aim32/Apd1-like"/>
</dbReference>
<gene>
    <name evidence="4" type="ORF">QBC47DRAFT_368704</name>
</gene>
<accession>A0AAJ0FBC2</accession>
<dbReference type="PANTHER" id="PTHR31902">
    <property type="entry name" value="ACTIN PATCHES DISTAL PROTEIN 1"/>
    <property type="match status" value="1"/>
</dbReference>
<evidence type="ECO:0000313" key="4">
    <source>
        <dbReference type="EMBL" id="KAK1760962.1"/>
    </source>
</evidence>
<dbReference type="InterPro" id="IPR036249">
    <property type="entry name" value="Thioredoxin-like_sf"/>
</dbReference>
<dbReference type="Pfam" id="PF06999">
    <property type="entry name" value="Suc_Fer-like"/>
    <property type="match status" value="1"/>
</dbReference>
<dbReference type="CDD" id="cd03062">
    <property type="entry name" value="TRX_Fd_Sucrase"/>
    <property type="match status" value="1"/>
</dbReference>
<evidence type="ECO:0000256" key="3">
    <source>
        <dbReference type="SAM" id="MobiDB-lite"/>
    </source>
</evidence>
<dbReference type="SUPFAM" id="SSF52833">
    <property type="entry name" value="Thioredoxin-like"/>
    <property type="match status" value="1"/>
</dbReference>
<feature type="compositionally biased region" description="Low complexity" evidence="3">
    <location>
        <begin position="25"/>
        <end position="34"/>
    </location>
</feature>
<keyword evidence="5" id="KW-1185">Reference proteome</keyword>
<reference evidence="4" key="1">
    <citation type="submission" date="2023-06" db="EMBL/GenBank/DDBJ databases">
        <title>Genome-scale phylogeny and comparative genomics of the fungal order Sordariales.</title>
        <authorList>
            <consortium name="Lawrence Berkeley National Laboratory"/>
            <person name="Hensen N."/>
            <person name="Bonometti L."/>
            <person name="Westerberg I."/>
            <person name="Brannstrom I.O."/>
            <person name="Guillou S."/>
            <person name="Cros-Aarteil S."/>
            <person name="Calhoun S."/>
            <person name="Haridas S."/>
            <person name="Kuo A."/>
            <person name="Mondo S."/>
            <person name="Pangilinan J."/>
            <person name="Riley R."/>
            <person name="Labutti K."/>
            <person name="Andreopoulos B."/>
            <person name="Lipzen A."/>
            <person name="Chen C."/>
            <person name="Yanf M."/>
            <person name="Daum C."/>
            <person name="Ng V."/>
            <person name="Clum A."/>
            <person name="Steindorff A."/>
            <person name="Ohm R."/>
            <person name="Martin F."/>
            <person name="Silar P."/>
            <person name="Natvig D."/>
            <person name="Lalanne C."/>
            <person name="Gautier V."/>
            <person name="Ament-Velasquez S.L."/>
            <person name="Kruys A."/>
            <person name="Hutchinson M.I."/>
            <person name="Powell A.J."/>
            <person name="Barry K."/>
            <person name="Miller A.N."/>
            <person name="Grigoriev I.V."/>
            <person name="Debuchy R."/>
            <person name="Gladieux P."/>
            <person name="Thoren M.H."/>
            <person name="Johannesson H."/>
        </authorList>
    </citation>
    <scope>NUCLEOTIDE SEQUENCE</scope>
    <source>
        <strain evidence="4">PSN4</strain>
    </source>
</reference>
<dbReference type="Proteomes" id="UP001239445">
    <property type="component" value="Unassembled WGS sequence"/>
</dbReference>
<name>A0AAJ0FBC2_9PEZI</name>
<proteinExistence type="inferred from homology"/>
<evidence type="ECO:0000256" key="2">
    <source>
        <dbReference type="ARBA" id="ARBA00040895"/>
    </source>
</evidence>
<organism evidence="4 5">
    <name type="scientific">Echria macrotheca</name>
    <dbReference type="NCBI Taxonomy" id="438768"/>
    <lineage>
        <taxon>Eukaryota</taxon>
        <taxon>Fungi</taxon>
        <taxon>Dikarya</taxon>
        <taxon>Ascomycota</taxon>
        <taxon>Pezizomycotina</taxon>
        <taxon>Sordariomycetes</taxon>
        <taxon>Sordariomycetidae</taxon>
        <taxon>Sordariales</taxon>
        <taxon>Schizotheciaceae</taxon>
        <taxon>Echria</taxon>
    </lineage>
</organism>
<dbReference type="EMBL" id="MU839827">
    <property type="protein sequence ID" value="KAK1760962.1"/>
    <property type="molecule type" value="Genomic_DNA"/>
</dbReference>
<sequence>MFARSLRGQARAFQSPKWRRYLSSPAQPETPAEPATRRYRKVVGCPEPRCPCAPTPKLPDGLEIDRTTPFGHSMPRYDEQVVICTGKTDWPSRIEDDADGHNLAADLKKLIGAGGSMNDPFNNISILNSSFAPSVPKREEAHNASAYLLPSFTYVPYLPRESPASVEALVKGYLLAEKPHPAHKAEYHLARKAITRKPSYRKLLSGVRPVEDVLVLICGHGGRDQRCGIFGPVLKDEFETRLRARGVEVLTGPEPDRDYGVPKVKAAGDEDEERQRFKIPAARVGLISHIGGHKYAGNVIIYVPPKAKTQSGWPHLLGGHGIWYGRVEPRHVDGIVTETILEGNIIEELFRGGVDQKRRSIEL</sequence>
<evidence type="ECO:0000256" key="1">
    <source>
        <dbReference type="ARBA" id="ARBA00038208"/>
    </source>
</evidence>
<dbReference type="PANTHER" id="PTHR31902:SF7">
    <property type="entry name" value="ALTERED INHERITANCE OF MITOCHONDRIA PROTEIN 32"/>
    <property type="match status" value="1"/>
</dbReference>